<evidence type="ECO:0000256" key="4">
    <source>
        <dbReference type="ARBA" id="ARBA00022989"/>
    </source>
</evidence>
<dbReference type="AlphaFoldDB" id="A0AB39HMV3"/>
<keyword evidence="4 6" id="KW-1133">Transmembrane helix</keyword>
<feature type="transmembrane region" description="Helical" evidence="6">
    <location>
        <begin position="7"/>
        <end position="28"/>
    </location>
</feature>
<evidence type="ECO:0000256" key="6">
    <source>
        <dbReference type="SAM" id="Phobius"/>
    </source>
</evidence>
<evidence type="ECO:0000259" key="7">
    <source>
        <dbReference type="Pfam" id="PF13396"/>
    </source>
</evidence>
<dbReference type="RefSeq" id="WP_368652711.1">
    <property type="nucleotide sequence ID" value="NZ_CP162599.1"/>
</dbReference>
<proteinExistence type="predicted"/>
<keyword evidence="2" id="KW-1003">Cell membrane</keyword>
<evidence type="ECO:0000256" key="5">
    <source>
        <dbReference type="ARBA" id="ARBA00023136"/>
    </source>
</evidence>
<dbReference type="EMBL" id="CP162599">
    <property type="protein sequence ID" value="XDK31987.1"/>
    <property type="molecule type" value="Genomic_DNA"/>
</dbReference>
<comment type="subcellular location">
    <subcellularLocation>
        <location evidence="1">Cell membrane</location>
        <topology evidence="1">Multi-pass membrane protein</topology>
    </subcellularLocation>
</comment>
<evidence type="ECO:0000256" key="3">
    <source>
        <dbReference type="ARBA" id="ARBA00022692"/>
    </source>
</evidence>
<sequence>MDVFAEINWGLVAPLIIINFIIMIFALVDWIKAEETNGPKLLWLPIILFLSLIGPVLYFVIGRRQY</sequence>
<evidence type="ECO:0000313" key="8">
    <source>
        <dbReference type="EMBL" id="XDK31987.1"/>
    </source>
</evidence>
<evidence type="ECO:0000256" key="1">
    <source>
        <dbReference type="ARBA" id="ARBA00004651"/>
    </source>
</evidence>
<protein>
    <submittedName>
        <fullName evidence="8">PLD nuclease N-terminal domain-containing protein</fullName>
    </submittedName>
</protein>
<dbReference type="Pfam" id="PF13396">
    <property type="entry name" value="PLDc_N"/>
    <property type="match status" value="1"/>
</dbReference>
<name>A0AB39HMV3_9BACI</name>
<dbReference type="GO" id="GO:0005886">
    <property type="term" value="C:plasma membrane"/>
    <property type="evidence" value="ECO:0007669"/>
    <property type="project" value="UniProtKB-SubCell"/>
</dbReference>
<keyword evidence="3 6" id="KW-0812">Transmembrane</keyword>
<evidence type="ECO:0000256" key="2">
    <source>
        <dbReference type="ARBA" id="ARBA00022475"/>
    </source>
</evidence>
<feature type="transmembrane region" description="Helical" evidence="6">
    <location>
        <begin position="40"/>
        <end position="61"/>
    </location>
</feature>
<organism evidence="8">
    <name type="scientific">Ornithinibacillus sp. 4-3</name>
    <dbReference type="NCBI Taxonomy" id="3231488"/>
    <lineage>
        <taxon>Bacteria</taxon>
        <taxon>Bacillati</taxon>
        <taxon>Bacillota</taxon>
        <taxon>Bacilli</taxon>
        <taxon>Bacillales</taxon>
        <taxon>Bacillaceae</taxon>
        <taxon>Ornithinibacillus</taxon>
    </lineage>
</organism>
<gene>
    <name evidence="8" type="ORF">AB4Y30_13335</name>
</gene>
<reference evidence="8" key="1">
    <citation type="submission" date="2024-07" db="EMBL/GenBank/DDBJ databases">
        <title>Halotolerant mesophilic bacterium Ornithinibacillus sp. 4-3, sp. nov., isolated from soil.</title>
        <authorList>
            <person name="Sidarenka A.V."/>
            <person name="Guliayeva D.E."/>
            <person name="Leanovich S.I."/>
            <person name="Hileuskaya K.S."/>
            <person name="Akhremchuk A.E."/>
            <person name="Sikolenko M.A."/>
            <person name="Valentovich L.N."/>
        </authorList>
    </citation>
    <scope>NUCLEOTIDE SEQUENCE</scope>
    <source>
        <strain evidence="8">4-3</strain>
    </source>
</reference>
<accession>A0AB39HMV3</accession>
<dbReference type="InterPro" id="IPR027379">
    <property type="entry name" value="CLS_N"/>
</dbReference>
<feature type="domain" description="Cardiolipin synthase N-terminal" evidence="7">
    <location>
        <begin position="21"/>
        <end position="63"/>
    </location>
</feature>
<keyword evidence="5 6" id="KW-0472">Membrane</keyword>